<dbReference type="Pfam" id="PF11706">
    <property type="entry name" value="zf-CGNR"/>
    <property type="match status" value="1"/>
</dbReference>
<dbReference type="PANTHER" id="PTHR35525">
    <property type="entry name" value="BLL6575 PROTEIN"/>
    <property type="match status" value="1"/>
</dbReference>
<name>A0ABX8QX53_9ACTN</name>
<dbReference type="SUPFAM" id="SSF160904">
    <property type="entry name" value="Jann2411-like"/>
    <property type="match status" value="1"/>
</dbReference>
<keyword evidence="3" id="KW-1185">Reference proteome</keyword>
<dbReference type="Gene3D" id="1.10.3300.10">
    <property type="entry name" value="Jann2411-like domain"/>
    <property type="match status" value="1"/>
</dbReference>
<proteinExistence type="predicted"/>
<evidence type="ECO:0000259" key="1">
    <source>
        <dbReference type="Pfam" id="PF11706"/>
    </source>
</evidence>
<reference evidence="2" key="1">
    <citation type="submission" date="2020-07" db="EMBL/GenBank/DDBJ databases">
        <authorList>
            <person name="Tarantini F.S."/>
            <person name="Hong K.W."/>
            <person name="Chan K.G."/>
        </authorList>
    </citation>
    <scope>NUCLEOTIDE SEQUENCE</scope>
    <source>
        <strain evidence="2">32-07</strain>
    </source>
</reference>
<dbReference type="Proteomes" id="UP001049518">
    <property type="component" value="Chromosome"/>
</dbReference>
<dbReference type="Pfam" id="PF07336">
    <property type="entry name" value="ABATE"/>
    <property type="match status" value="1"/>
</dbReference>
<evidence type="ECO:0000313" key="2">
    <source>
        <dbReference type="EMBL" id="QXJ23386.1"/>
    </source>
</evidence>
<sequence length="196" mass="20877">MIASIDVGETPPVPGEDRFSSLALVNTEHLRPGGPHDGLSDPAAASAWLEGRALIPPGVALDENQTTRLRDLRAASRDLFEARIDGVAPAAEALERANTVLARHPVARIIEWSDEGARRVVRTRRGTEVDLALGLLAEDAARLLTGAEAAKLALCAAPKCTRLMVRTHAARRWCSDRCGNRVRAARHSSAEGTAGA</sequence>
<gene>
    <name evidence="2" type="ORF">AGRA3207_004533</name>
</gene>
<dbReference type="EMBL" id="CP059572">
    <property type="protein sequence ID" value="QXJ23386.1"/>
    <property type="molecule type" value="Genomic_DNA"/>
</dbReference>
<evidence type="ECO:0000313" key="3">
    <source>
        <dbReference type="Proteomes" id="UP001049518"/>
    </source>
</evidence>
<dbReference type="InterPro" id="IPR023286">
    <property type="entry name" value="ABATE_dom_sf"/>
</dbReference>
<organism evidence="2 3">
    <name type="scientific">Actinomadura graeca</name>
    <dbReference type="NCBI Taxonomy" id="2750812"/>
    <lineage>
        <taxon>Bacteria</taxon>
        <taxon>Bacillati</taxon>
        <taxon>Actinomycetota</taxon>
        <taxon>Actinomycetes</taxon>
        <taxon>Streptosporangiales</taxon>
        <taxon>Thermomonosporaceae</taxon>
        <taxon>Actinomadura</taxon>
    </lineage>
</organism>
<dbReference type="InterPro" id="IPR021005">
    <property type="entry name" value="Znf_CGNR"/>
</dbReference>
<dbReference type="PANTHER" id="PTHR35525:SF3">
    <property type="entry name" value="BLL6575 PROTEIN"/>
    <property type="match status" value="1"/>
</dbReference>
<feature type="domain" description="Zinc finger CGNR" evidence="1">
    <location>
        <begin position="152"/>
        <end position="188"/>
    </location>
</feature>
<dbReference type="InterPro" id="IPR010852">
    <property type="entry name" value="ABATE"/>
</dbReference>
<accession>A0ABX8QX53</accession>
<protein>
    <submittedName>
        <fullName evidence="2">ABATE domain-containing protein</fullName>
    </submittedName>
</protein>
<dbReference type="RefSeq" id="WP_231329074.1">
    <property type="nucleotide sequence ID" value="NZ_CP059572.1"/>
</dbReference>